<comment type="caution">
    <text evidence="1">The sequence shown here is derived from an EMBL/GenBank/DDBJ whole genome shotgun (WGS) entry which is preliminary data.</text>
</comment>
<keyword evidence="2" id="KW-1185">Reference proteome</keyword>
<sequence>MSDTQKEQAITQIANDSKLLRNAIAAAIPVAPEQFFTVSIPGTVIDVRYLKNGGTVVYDQETAIVPPFAVRQAEARLVDTIMPLANIGNMGESVARSYNRALDGLLPRKVDVKTGGNQIRSPGENSYIKATEYLTS</sequence>
<proteinExistence type="predicted"/>
<dbReference type="RefSeq" id="XP_067486983.1">
    <property type="nucleotide sequence ID" value="XM_067639168.1"/>
</dbReference>
<reference evidence="1 2" key="1">
    <citation type="submission" date="2019-01" db="EMBL/GenBank/DDBJ databases">
        <title>Intercellular communication is required for trap formation in the nematode-trapping fungus Duddingtonia flagrans.</title>
        <authorList>
            <person name="Youssar L."/>
            <person name="Wernet V."/>
            <person name="Hensel N."/>
            <person name="Hildebrandt H.-G."/>
            <person name="Fischer R."/>
        </authorList>
    </citation>
    <scope>NUCLEOTIDE SEQUENCE [LARGE SCALE GENOMIC DNA]</scope>
    <source>
        <strain evidence="1 2">CBS H-5679</strain>
    </source>
</reference>
<protein>
    <submittedName>
        <fullName evidence="1">Uncharacterized protein</fullName>
    </submittedName>
</protein>
<accession>A0A436ZR98</accession>
<dbReference type="Proteomes" id="UP000283090">
    <property type="component" value="Unassembled WGS sequence"/>
</dbReference>
<name>A0A436ZR98_ARTFL</name>
<dbReference type="EMBL" id="SAEB01000012">
    <property type="protein sequence ID" value="RVD81439.1"/>
    <property type="molecule type" value="Genomic_DNA"/>
</dbReference>
<dbReference type="GeneID" id="93591614"/>
<dbReference type="AlphaFoldDB" id="A0A436ZR98"/>
<dbReference type="VEuPathDB" id="FungiDB:DFL_009303"/>
<gene>
    <name evidence="1" type="ORF">DFL_009303</name>
</gene>
<organism evidence="1 2">
    <name type="scientific">Arthrobotrys flagrans</name>
    <name type="common">Nematode-trapping fungus</name>
    <name type="synonym">Trichothecium flagrans</name>
    <dbReference type="NCBI Taxonomy" id="97331"/>
    <lineage>
        <taxon>Eukaryota</taxon>
        <taxon>Fungi</taxon>
        <taxon>Dikarya</taxon>
        <taxon>Ascomycota</taxon>
        <taxon>Pezizomycotina</taxon>
        <taxon>Orbiliomycetes</taxon>
        <taxon>Orbiliales</taxon>
        <taxon>Orbiliaceae</taxon>
        <taxon>Arthrobotrys</taxon>
    </lineage>
</organism>
<evidence type="ECO:0000313" key="1">
    <source>
        <dbReference type="EMBL" id="RVD81439.1"/>
    </source>
</evidence>
<evidence type="ECO:0000313" key="2">
    <source>
        <dbReference type="Proteomes" id="UP000283090"/>
    </source>
</evidence>
<dbReference type="OrthoDB" id="3261350at2759"/>